<evidence type="ECO:0000256" key="1">
    <source>
        <dbReference type="SAM" id="MobiDB-lite"/>
    </source>
</evidence>
<protein>
    <recommendedName>
        <fullName evidence="4">MFS transporter</fullName>
    </recommendedName>
</protein>
<keyword evidence="2" id="KW-1133">Transmembrane helix</keyword>
<evidence type="ECO:0000313" key="3">
    <source>
        <dbReference type="EMBL" id="UQN15391.1"/>
    </source>
</evidence>
<feature type="transmembrane region" description="Helical" evidence="2">
    <location>
        <begin position="12"/>
        <end position="31"/>
    </location>
</feature>
<feature type="transmembrane region" description="Helical" evidence="2">
    <location>
        <begin position="37"/>
        <end position="61"/>
    </location>
</feature>
<keyword evidence="2" id="KW-0812">Transmembrane</keyword>
<keyword evidence="2" id="KW-0472">Membrane</keyword>
<evidence type="ECO:0000256" key="2">
    <source>
        <dbReference type="SAM" id="Phobius"/>
    </source>
</evidence>
<feature type="region of interest" description="Disordered" evidence="1">
    <location>
        <begin position="165"/>
        <end position="204"/>
    </location>
</feature>
<proteinExistence type="predicted"/>
<dbReference type="EMBL" id="CP097160">
    <property type="protein sequence ID" value="UQN15391.1"/>
    <property type="molecule type" value="Genomic_DNA"/>
</dbReference>
<sequence>MPKRIHRILSTLLAPAPFLVGAWTVIAWIVFQRSVSGFLGLFILIPVSFAQMAILGLALWLRPSFRISKKATAIDAGWYLGSLVFWLAAVAIPGTWGAVAQVAAAIFAGVAIAQLWRRNRQEAEEQLRQRAERAAGASPNAGFGRARGPQAGRVIIVDTNETWQEQAGGTVRRESEAIEAEIIDEPTSRDDDEPDEWTARPHAS</sequence>
<feature type="region of interest" description="Disordered" evidence="1">
    <location>
        <begin position="126"/>
        <end position="147"/>
    </location>
</feature>
<feature type="compositionally biased region" description="Acidic residues" evidence="1">
    <location>
        <begin position="177"/>
        <end position="196"/>
    </location>
</feature>
<name>A0ABY4MY73_9MICO</name>
<accession>A0ABY4MY73</accession>
<reference evidence="3" key="1">
    <citation type="submission" date="2022-05" db="EMBL/GenBank/DDBJ databases">
        <title>Complete genome sequence of toluene-degrading Gulosibacter sediminis strain ACHW.36C.</title>
        <authorList>
            <person name="Wai A.C."/>
            <person name="Lai G.K."/>
            <person name="Griffin S.D."/>
            <person name="Leung F.C."/>
        </authorList>
    </citation>
    <scope>NUCLEOTIDE SEQUENCE [LARGE SCALE GENOMIC DNA]</scope>
    <source>
        <strain evidence="3">ACHW.36C</strain>
    </source>
</reference>
<organism evidence="3">
    <name type="scientific">Gulosibacter sediminis</name>
    <dbReference type="NCBI Taxonomy" id="1729695"/>
    <lineage>
        <taxon>Bacteria</taxon>
        <taxon>Bacillati</taxon>
        <taxon>Actinomycetota</taxon>
        <taxon>Actinomycetes</taxon>
        <taxon>Micrococcales</taxon>
        <taxon>Microbacteriaceae</taxon>
        <taxon>Gulosibacter</taxon>
    </lineage>
</organism>
<feature type="transmembrane region" description="Helical" evidence="2">
    <location>
        <begin position="73"/>
        <end position="92"/>
    </location>
</feature>
<evidence type="ECO:0008006" key="4">
    <source>
        <dbReference type="Google" id="ProtNLM"/>
    </source>
</evidence>
<gene>
    <name evidence="3" type="ORF">M3M28_02685</name>
</gene>